<dbReference type="EMBL" id="JBHSGK010000021">
    <property type="protein sequence ID" value="MFC4738186.1"/>
    <property type="molecule type" value="Genomic_DNA"/>
</dbReference>
<dbReference type="GO" id="GO:0008803">
    <property type="term" value="F:bis(5'-nucleosyl)-tetraphosphatase (symmetrical) activity"/>
    <property type="evidence" value="ECO:0007669"/>
    <property type="project" value="UniProtKB-EC"/>
</dbReference>
<organism evidence="8 9">
    <name type="scientific">Bacillus daqingensis</name>
    <dbReference type="NCBI Taxonomy" id="872396"/>
    <lineage>
        <taxon>Bacteria</taxon>
        <taxon>Bacillati</taxon>
        <taxon>Bacillota</taxon>
        <taxon>Bacilli</taxon>
        <taxon>Bacillales</taxon>
        <taxon>Bacillaceae</taxon>
        <taxon>Bacillus</taxon>
    </lineage>
</organism>
<keyword evidence="5" id="KW-0408">Iron</keyword>
<comment type="caution">
    <text evidence="8">The sequence shown here is derived from an EMBL/GenBank/DDBJ whole genome shotgun (WGS) entry which is preliminary data.</text>
</comment>
<dbReference type="SMART" id="SM00471">
    <property type="entry name" value="HDc"/>
    <property type="match status" value="1"/>
</dbReference>
<dbReference type="Gene3D" id="1.10.3210.10">
    <property type="entry name" value="Hypothetical protein af1432"/>
    <property type="match status" value="1"/>
</dbReference>
<evidence type="ECO:0000313" key="9">
    <source>
        <dbReference type="Proteomes" id="UP001595896"/>
    </source>
</evidence>
<dbReference type="CDD" id="cd00077">
    <property type="entry name" value="HDc"/>
    <property type="match status" value="1"/>
</dbReference>
<evidence type="ECO:0000313" key="8">
    <source>
        <dbReference type="EMBL" id="MFC4738186.1"/>
    </source>
</evidence>
<evidence type="ECO:0000256" key="2">
    <source>
        <dbReference type="ARBA" id="ARBA00022723"/>
    </source>
</evidence>
<dbReference type="InterPro" id="IPR005249">
    <property type="entry name" value="YqeK"/>
</dbReference>
<dbReference type="PANTHER" id="PTHR35795:SF1">
    <property type="entry name" value="BIS(5'-NUCLEOSYL)-TETRAPHOSPHATASE, SYMMETRICAL"/>
    <property type="match status" value="1"/>
</dbReference>
<sequence>MKLTEAVNAVEEALPLRRFEHTMRVAETAGELASKYGGDADAVQMAAVLHDYAKYRDPEEMLQEINRSGMFAYDIEGYGTEILHAFAGALLVEKELNIRSSVILQAIASHTTGRAGMSLEEKIVFLADYIEPGRTFPGAEKAREASRHSLEAGCLEACAETIRFLSGRRLPIFPHTFEAYNEFAFMQLSER</sequence>
<gene>
    <name evidence="8" type="primary">yqeK</name>
    <name evidence="8" type="ORF">ACFO4L_16565</name>
</gene>
<dbReference type="EC" id="3.6.1.41" evidence="1"/>
<dbReference type="InterPro" id="IPR006675">
    <property type="entry name" value="HDIG_dom"/>
</dbReference>
<dbReference type="NCBIfam" id="TIGR00488">
    <property type="entry name" value="bis(5'-nucleosyl)-tetraphosphatase (symmetrical) YqeK"/>
    <property type="match status" value="1"/>
</dbReference>
<dbReference type="PROSITE" id="PS51831">
    <property type="entry name" value="HD"/>
    <property type="match status" value="1"/>
</dbReference>
<dbReference type="PANTHER" id="PTHR35795">
    <property type="entry name" value="SLR1885 PROTEIN"/>
    <property type="match status" value="1"/>
</dbReference>
<evidence type="ECO:0000256" key="6">
    <source>
        <dbReference type="ARBA" id="ARBA00049417"/>
    </source>
</evidence>
<evidence type="ECO:0000259" key="7">
    <source>
        <dbReference type="PROSITE" id="PS51831"/>
    </source>
</evidence>
<keyword evidence="3" id="KW-0547">Nucleotide-binding</keyword>
<protein>
    <recommendedName>
        <fullName evidence="1">bis(5'-nucleosyl)-tetraphosphatase (symmetrical)</fullName>
        <ecNumber evidence="1">3.6.1.41</ecNumber>
    </recommendedName>
</protein>
<dbReference type="Proteomes" id="UP001595896">
    <property type="component" value="Unassembled WGS sequence"/>
</dbReference>
<comment type="catalytic activity">
    <reaction evidence="6">
        <text>P(1),P(4)-bis(5'-adenosyl) tetraphosphate + H2O = 2 ADP + 2 H(+)</text>
        <dbReference type="Rhea" id="RHEA:24252"/>
        <dbReference type="ChEBI" id="CHEBI:15377"/>
        <dbReference type="ChEBI" id="CHEBI:15378"/>
        <dbReference type="ChEBI" id="CHEBI:58141"/>
        <dbReference type="ChEBI" id="CHEBI:456216"/>
        <dbReference type="EC" id="3.6.1.41"/>
    </reaction>
</comment>
<name>A0ABV9NZ86_9BACI</name>
<proteinExistence type="predicted"/>
<keyword evidence="4 8" id="KW-0378">Hydrolase</keyword>
<accession>A0ABV9NZ86</accession>
<dbReference type="InterPro" id="IPR006674">
    <property type="entry name" value="HD_domain"/>
</dbReference>
<dbReference type="InterPro" id="IPR051094">
    <property type="entry name" value="Diverse_Catalytic_Enzymes"/>
</dbReference>
<dbReference type="SUPFAM" id="SSF109604">
    <property type="entry name" value="HD-domain/PDEase-like"/>
    <property type="match status" value="1"/>
</dbReference>
<reference evidence="9" key="1">
    <citation type="journal article" date="2019" name="Int. J. Syst. Evol. Microbiol.">
        <title>The Global Catalogue of Microorganisms (GCM) 10K type strain sequencing project: providing services to taxonomists for standard genome sequencing and annotation.</title>
        <authorList>
            <consortium name="The Broad Institute Genomics Platform"/>
            <consortium name="The Broad Institute Genome Sequencing Center for Infectious Disease"/>
            <person name="Wu L."/>
            <person name="Ma J."/>
        </authorList>
    </citation>
    <scope>NUCLEOTIDE SEQUENCE [LARGE SCALE GENOMIC DNA]</scope>
    <source>
        <strain evidence="9">JCM 12165</strain>
    </source>
</reference>
<dbReference type="Pfam" id="PF01966">
    <property type="entry name" value="HD"/>
    <property type="match status" value="1"/>
</dbReference>
<dbReference type="InterPro" id="IPR003607">
    <property type="entry name" value="HD/PDEase_dom"/>
</dbReference>
<dbReference type="NCBIfam" id="TIGR00277">
    <property type="entry name" value="HDIG"/>
    <property type="match status" value="1"/>
</dbReference>
<dbReference type="RefSeq" id="WP_377910774.1">
    <property type="nucleotide sequence ID" value="NZ_JBHSGK010000021.1"/>
</dbReference>
<evidence type="ECO:0000256" key="5">
    <source>
        <dbReference type="ARBA" id="ARBA00023004"/>
    </source>
</evidence>
<evidence type="ECO:0000256" key="4">
    <source>
        <dbReference type="ARBA" id="ARBA00022801"/>
    </source>
</evidence>
<feature type="domain" description="HD" evidence="7">
    <location>
        <begin position="18"/>
        <end position="133"/>
    </location>
</feature>
<evidence type="ECO:0000256" key="3">
    <source>
        <dbReference type="ARBA" id="ARBA00022741"/>
    </source>
</evidence>
<keyword evidence="2" id="KW-0479">Metal-binding</keyword>
<keyword evidence="9" id="KW-1185">Reference proteome</keyword>
<evidence type="ECO:0000256" key="1">
    <source>
        <dbReference type="ARBA" id="ARBA00012506"/>
    </source>
</evidence>